<gene>
    <name evidence="2" type="ORF">ACFSBT_20740</name>
</gene>
<protein>
    <recommendedName>
        <fullName evidence="4">DUF3311 domain-containing protein</fullName>
    </recommendedName>
</protein>
<dbReference type="RefSeq" id="WP_250875638.1">
    <property type="nucleotide sequence ID" value="NZ_JALXFV010000010.1"/>
</dbReference>
<dbReference type="AlphaFoldDB" id="A0ABD6B3S0"/>
<evidence type="ECO:0000313" key="3">
    <source>
        <dbReference type="Proteomes" id="UP001597187"/>
    </source>
</evidence>
<evidence type="ECO:0000256" key="1">
    <source>
        <dbReference type="SAM" id="Phobius"/>
    </source>
</evidence>
<sequence length="84" mass="9559">MTESETERTYRQFFRETPMTALLVTIAPFALWFSMEQLPNDPAPPVAVWMFLCGLLFIPALYGIAAFVYLVVKPDQWADRVGGD</sequence>
<keyword evidence="1" id="KW-0812">Transmembrane</keyword>
<evidence type="ECO:0000313" key="2">
    <source>
        <dbReference type="EMBL" id="MFD1515714.1"/>
    </source>
</evidence>
<feature type="transmembrane region" description="Helical" evidence="1">
    <location>
        <begin position="47"/>
        <end position="72"/>
    </location>
</feature>
<evidence type="ECO:0008006" key="4">
    <source>
        <dbReference type="Google" id="ProtNLM"/>
    </source>
</evidence>
<reference evidence="2 3" key="1">
    <citation type="journal article" date="2019" name="Int. J. Syst. Evol. Microbiol.">
        <title>The Global Catalogue of Microorganisms (GCM) 10K type strain sequencing project: providing services to taxonomists for standard genome sequencing and annotation.</title>
        <authorList>
            <consortium name="The Broad Institute Genomics Platform"/>
            <consortium name="The Broad Institute Genome Sequencing Center for Infectious Disease"/>
            <person name="Wu L."/>
            <person name="Ma J."/>
        </authorList>
    </citation>
    <scope>NUCLEOTIDE SEQUENCE [LARGE SCALE GENOMIC DNA]</scope>
    <source>
        <strain evidence="2 3">CGMCC 1.12563</strain>
    </source>
</reference>
<keyword evidence="1" id="KW-1133">Transmembrane helix</keyword>
<organism evidence="2 3">
    <name type="scientific">Halomarina rubra</name>
    <dbReference type="NCBI Taxonomy" id="2071873"/>
    <lineage>
        <taxon>Archaea</taxon>
        <taxon>Methanobacteriati</taxon>
        <taxon>Methanobacteriota</taxon>
        <taxon>Stenosarchaea group</taxon>
        <taxon>Halobacteria</taxon>
        <taxon>Halobacteriales</taxon>
        <taxon>Natronomonadaceae</taxon>
        <taxon>Halomarina</taxon>
    </lineage>
</organism>
<keyword evidence="1" id="KW-0472">Membrane</keyword>
<name>A0ABD6B3S0_9EURY</name>
<dbReference type="Proteomes" id="UP001597187">
    <property type="component" value="Unassembled WGS sequence"/>
</dbReference>
<keyword evidence="3" id="KW-1185">Reference proteome</keyword>
<proteinExistence type="predicted"/>
<comment type="caution">
    <text evidence="2">The sequence shown here is derived from an EMBL/GenBank/DDBJ whole genome shotgun (WGS) entry which is preliminary data.</text>
</comment>
<accession>A0ABD6B3S0</accession>
<feature type="transmembrane region" description="Helical" evidence="1">
    <location>
        <begin position="18"/>
        <end position="35"/>
    </location>
</feature>
<dbReference type="EMBL" id="JBHUDC010000010">
    <property type="protein sequence ID" value="MFD1515714.1"/>
    <property type="molecule type" value="Genomic_DNA"/>
</dbReference>